<dbReference type="InterPro" id="IPR016071">
    <property type="entry name" value="Staphylococal_nuclease_OB-fold"/>
</dbReference>
<keyword evidence="5" id="KW-1185">Reference proteome</keyword>
<dbReference type="PANTHER" id="PTHR12302">
    <property type="entry name" value="EBNA2 BINDING PROTEIN P100"/>
    <property type="match status" value="1"/>
</dbReference>
<dbReference type="PROSITE" id="PS50304">
    <property type="entry name" value="TUDOR"/>
    <property type="match status" value="1"/>
</dbReference>
<gene>
    <name evidence="4" type="primary">Snd1</name>
    <name evidence="4" type="ORF">PODPOD_R15169</name>
</gene>
<proteinExistence type="predicted"/>
<sequence>PPSPQVEVEVESMDKAGNFIGWLHIEGLNLSVALVEHALSKVHFTAERSPYYKALLAAEEAAKQKKEKVSGGQDRPRGASPPKGRPHLRSVLSQGMSPPEGRPQLRGVPTRGMAGAGPGPSAGAQLEKLMENMRAEVGSHPPVEGSYAPRRGDFCIAKFVDGEWYRARVEKVESAAKVHIFYIDYGN</sequence>
<reference evidence="4 5" key="1">
    <citation type="submission" date="2019-09" db="EMBL/GenBank/DDBJ databases">
        <title>Bird 10,000 Genomes (B10K) Project - Family phase.</title>
        <authorList>
            <person name="Zhang G."/>
        </authorList>
    </citation>
    <scope>NUCLEOTIDE SEQUENCE [LARGE SCALE GENOMIC DNA]</scope>
    <source>
        <strain evidence="4">B10K-DU-009-04</strain>
        <tissue evidence="4">Mixed tissue sample</tissue>
    </source>
</reference>
<feature type="region of interest" description="Disordered" evidence="2">
    <location>
        <begin position="63"/>
        <end position="120"/>
    </location>
</feature>
<accession>A0A7L0TLP1</accession>
<dbReference type="GO" id="GO:0005634">
    <property type="term" value="C:nucleus"/>
    <property type="evidence" value="ECO:0007669"/>
    <property type="project" value="TreeGrafter"/>
</dbReference>
<name>A0A7L0TLP1_PODPO</name>
<evidence type="ECO:0000256" key="2">
    <source>
        <dbReference type="SAM" id="MobiDB-lite"/>
    </source>
</evidence>
<dbReference type="SUPFAM" id="SSF63748">
    <property type="entry name" value="Tudor/PWWP/MBT"/>
    <property type="match status" value="1"/>
</dbReference>
<dbReference type="GO" id="GO:0004518">
    <property type="term" value="F:nuclease activity"/>
    <property type="evidence" value="ECO:0007669"/>
    <property type="project" value="TreeGrafter"/>
</dbReference>
<evidence type="ECO:0000313" key="5">
    <source>
        <dbReference type="Proteomes" id="UP000555275"/>
    </source>
</evidence>
<dbReference type="InterPro" id="IPR002999">
    <property type="entry name" value="Tudor"/>
</dbReference>
<dbReference type="InterPro" id="IPR047386">
    <property type="entry name" value="Tudor_TDRD11"/>
</dbReference>
<dbReference type="InterPro" id="IPR035437">
    <property type="entry name" value="SNase_OB-fold_sf"/>
</dbReference>
<dbReference type="AlphaFoldDB" id="A0A7L0TLP1"/>
<dbReference type="PANTHER" id="PTHR12302:SF2">
    <property type="entry name" value="STAPHYLOCOCCAL NUCLEASE DOMAIN-CONTAINING PROTEIN 1"/>
    <property type="match status" value="1"/>
</dbReference>
<feature type="non-terminal residue" evidence="4">
    <location>
        <position position="187"/>
    </location>
</feature>
<evidence type="ECO:0000313" key="4">
    <source>
        <dbReference type="EMBL" id="NXL54802.1"/>
    </source>
</evidence>
<dbReference type="SUPFAM" id="SSF50199">
    <property type="entry name" value="Staphylococcal nuclease"/>
    <property type="match status" value="1"/>
</dbReference>
<evidence type="ECO:0000259" key="3">
    <source>
        <dbReference type="PROSITE" id="PS50304"/>
    </source>
</evidence>
<dbReference type="Pfam" id="PF00567">
    <property type="entry name" value="TUDOR"/>
    <property type="match status" value="1"/>
</dbReference>
<dbReference type="Gene3D" id="2.40.50.90">
    <property type="match status" value="1"/>
</dbReference>
<dbReference type="EMBL" id="VXAO01003802">
    <property type="protein sequence ID" value="NXL54802.1"/>
    <property type="molecule type" value="Genomic_DNA"/>
</dbReference>
<feature type="non-terminal residue" evidence="4">
    <location>
        <position position="1"/>
    </location>
</feature>
<comment type="caution">
    <text evidence="4">The sequence shown here is derived from an EMBL/GenBank/DDBJ whole genome shotgun (WGS) entry which is preliminary data.</text>
</comment>
<dbReference type="OrthoDB" id="10023235at2759"/>
<dbReference type="SMART" id="SM00333">
    <property type="entry name" value="TUDOR"/>
    <property type="match status" value="1"/>
</dbReference>
<protein>
    <recommendedName>
        <fullName evidence="1">Staphylococcal nuclease domain-containing protein 1</fullName>
    </recommendedName>
</protein>
<dbReference type="GO" id="GO:0006402">
    <property type="term" value="P:mRNA catabolic process"/>
    <property type="evidence" value="ECO:0007669"/>
    <property type="project" value="TreeGrafter"/>
</dbReference>
<dbReference type="FunFam" id="2.30.30.140:FF:000018">
    <property type="entry name" value="Serine/threonine-protein kinase 31"/>
    <property type="match status" value="1"/>
</dbReference>
<dbReference type="GO" id="GO:0003723">
    <property type="term" value="F:RNA binding"/>
    <property type="evidence" value="ECO:0007669"/>
    <property type="project" value="TreeGrafter"/>
</dbReference>
<dbReference type="GO" id="GO:0005829">
    <property type="term" value="C:cytosol"/>
    <property type="evidence" value="ECO:0007669"/>
    <property type="project" value="TreeGrafter"/>
</dbReference>
<dbReference type="CDD" id="cd20433">
    <property type="entry name" value="Tudor_TDRD11"/>
    <property type="match status" value="1"/>
</dbReference>
<dbReference type="Pfam" id="PF00565">
    <property type="entry name" value="SNase"/>
    <property type="match status" value="1"/>
</dbReference>
<dbReference type="Gene3D" id="2.30.30.140">
    <property type="match status" value="1"/>
</dbReference>
<evidence type="ECO:0000256" key="1">
    <source>
        <dbReference type="ARBA" id="ARBA00017230"/>
    </source>
</evidence>
<organism evidence="4 5">
    <name type="scientific">Podilymbus podiceps</name>
    <name type="common">Pied-billed grebe</name>
    <dbReference type="NCBI Taxonomy" id="9252"/>
    <lineage>
        <taxon>Eukaryota</taxon>
        <taxon>Metazoa</taxon>
        <taxon>Chordata</taxon>
        <taxon>Craniata</taxon>
        <taxon>Vertebrata</taxon>
        <taxon>Euteleostomi</taxon>
        <taxon>Archelosauria</taxon>
        <taxon>Archosauria</taxon>
        <taxon>Dinosauria</taxon>
        <taxon>Saurischia</taxon>
        <taxon>Theropoda</taxon>
        <taxon>Coelurosauria</taxon>
        <taxon>Aves</taxon>
        <taxon>Neognathae</taxon>
        <taxon>Neoaves</taxon>
        <taxon>Mirandornithes</taxon>
        <taxon>Podicipediformes</taxon>
        <taxon>Podicipedidae</taxon>
        <taxon>Podilymbus</taxon>
    </lineage>
</organism>
<feature type="compositionally biased region" description="Basic and acidic residues" evidence="2">
    <location>
        <begin position="63"/>
        <end position="77"/>
    </location>
</feature>
<feature type="domain" description="Tudor" evidence="3">
    <location>
        <begin position="148"/>
        <end position="187"/>
    </location>
</feature>
<dbReference type="Proteomes" id="UP000555275">
    <property type="component" value="Unassembled WGS sequence"/>
</dbReference>